<evidence type="ECO:0000313" key="1">
    <source>
        <dbReference type="EMBL" id="TYP73467.1"/>
    </source>
</evidence>
<reference evidence="1 2" key="1">
    <citation type="submission" date="2019-07" db="EMBL/GenBank/DDBJ databases">
        <title>Genomic Encyclopedia of Archaeal and Bacterial Type Strains, Phase II (KMG-II): from individual species to whole genera.</title>
        <authorList>
            <person name="Goeker M."/>
        </authorList>
    </citation>
    <scope>NUCLEOTIDE SEQUENCE [LARGE SCALE GENOMIC DNA]</scope>
    <source>
        <strain evidence="1 2">DSM 17527</strain>
    </source>
</reference>
<keyword evidence="2" id="KW-1185">Reference proteome</keyword>
<proteinExistence type="predicted"/>
<name>A0A5S5C2E2_9FLAO</name>
<dbReference type="InterPro" id="IPR011463">
    <property type="entry name" value="DUF1569"/>
</dbReference>
<dbReference type="Gene3D" id="1.20.120.450">
    <property type="entry name" value="dinb family like domain"/>
    <property type="match status" value="1"/>
</dbReference>
<dbReference type="Proteomes" id="UP000324376">
    <property type="component" value="Unassembled WGS sequence"/>
</dbReference>
<dbReference type="AlphaFoldDB" id="A0A5S5C2E2"/>
<protein>
    <submittedName>
        <fullName evidence="1">Uncharacterized protein DUF1569</fullName>
    </submittedName>
</protein>
<evidence type="ECO:0000313" key="2">
    <source>
        <dbReference type="Proteomes" id="UP000324376"/>
    </source>
</evidence>
<gene>
    <name evidence="1" type="ORF">BD809_10554</name>
</gene>
<dbReference type="Pfam" id="PF07606">
    <property type="entry name" value="DUF1569"/>
    <property type="match status" value="1"/>
</dbReference>
<dbReference type="EMBL" id="VNHU01000005">
    <property type="protein sequence ID" value="TYP73467.1"/>
    <property type="molecule type" value="Genomic_DNA"/>
</dbReference>
<accession>A0A5S5C2E2</accession>
<dbReference type="OrthoDB" id="2599194at2"/>
<dbReference type="RefSeq" id="WP_148782580.1">
    <property type="nucleotide sequence ID" value="NZ_VNHU01000005.1"/>
</dbReference>
<dbReference type="InterPro" id="IPR034660">
    <property type="entry name" value="DinB/YfiT-like"/>
</dbReference>
<organism evidence="1 2">
    <name type="scientific">Aquimarina intermedia</name>
    <dbReference type="NCBI Taxonomy" id="350814"/>
    <lineage>
        <taxon>Bacteria</taxon>
        <taxon>Pseudomonadati</taxon>
        <taxon>Bacteroidota</taxon>
        <taxon>Flavobacteriia</taxon>
        <taxon>Flavobacteriales</taxon>
        <taxon>Flavobacteriaceae</taxon>
        <taxon>Aquimarina</taxon>
    </lineage>
</organism>
<sequence>MKSLFDIASKNEIEDRIHILSISSPAQWGKMDVAQMLHHCQFPLRIALNKEDFKLKSNWIARVFFKKLLYNDTPWRKGLPTAPNFKVKENKDFDHEKTALINYINEFYQLDDSQELPVHPVFGKFTRQQWGQMQYKHLDHHLKQFKA</sequence>
<comment type="caution">
    <text evidence="1">The sequence shown here is derived from an EMBL/GenBank/DDBJ whole genome shotgun (WGS) entry which is preliminary data.</text>
</comment>